<evidence type="ECO:0000313" key="3">
    <source>
        <dbReference type="Proteomes" id="UP000215158"/>
    </source>
</evidence>
<organism evidence="2 3">
    <name type="scientific">Paraburkholderia aromaticivorans</name>
    <dbReference type="NCBI Taxonomy" id="2026199"/>
    <lineage>
        <taxon>Bacteria</taxon>
        <taxon>Pseudomonadati</taxon>
        <taxon>Pseudomonadota</taxon>
        <taxon>Betaproteobacteria</taxon>
        <taxon>Burkholderiales</taxon>
        <taxon>Burkholderiaceae</taxon>
        <taxon>Paraburkholderia</taxon>
    </lineage>
</organism>
<keyword evidence="2" id="KW-0614">Plasmid</keyword>
<feature type="region of interest" description="Disordered" evidence="1">
    <location>
        <begin position="79"/>
        <end position="114"/>
    </location>
</feature>
<evidence type="ECO:0000256" key="1">
    <source>
        <dbReference type="SAM" id="MobiDB-lite"/>
    </source>
</evidence>
<name>A0A248VWM8_9BURK</name>
<feature type="region of interest" description="Disordered" evidence="1">
    <location>
        <begin position="27"/>
        <end position="46"/>
    </location>
</feature>
<dbReference type="Proteomes" id="UP000215158">
    <property type="component" value="Plasmid pBN1"/>
</dbReference>
<accession>A0A248VWM8</accession>
<geneLocation type="plasmid" evidence="2 3">
    <name>pBN1</name>
</geneLocation>
<proteinExistence type="predicted"/>
<protein>
    <submittedName>
        <fullName evidence="2">Uncharacterized protein</fullName>
    </submittedName>
</protein>
<sequence length="114" mass="12247">MASQQHAGRPDDAMSHAMHAPMIGATRNAPRTCSASGQHKAARQRDRLFGNQRQQQSVEHLPGVLRAAIVTGTAAVSNRVSTAPTVVSRRSASRSAADRPLSMTADGDRRCFRN</sequence>
<dbReference type="EMBL" id="CP022991">
    <property type="protein sequence ID" value="ASW03377.1"/>
    <property type="molecule type" value="Genomic_DNA"/>
</dbReference>
<reference evidence="2 3" key="1">
    <citation type="submission" date="2017-08" db="EMBL/GenBank/DDBJ databases">
        <title>Identification and genetic characteristics of simultaneous BTEX- and naphthalene-degrading Paraburkholderia sp. BN5 isolated from petroleum-contaminated soil.</title>
        <authorList>
            <person name="Lee Y."/>
            <person name="Jeon C.O."/>
        </authorList>
    </citation>
    <scope>NUCLEOTIDE SEQUENCE [LARGE SCALE GENOMIC DNA]</scope>
    <source>
        <strain evidence="2 3">BN5</strain>
        <plasmid evidence="2 3">pBN1</plasmid>
    </source>
</reference>
<evidence type="ECO:0000313" key="2">
    <source>
        <dbReference type="EMBL" id="ASW03377.1"/>
    </source>
</evidence>
<gene>
    <name evidence="2" type="ORF">CJU94_34910</name>
</gene>
<dbReference type="AlphaFoldDB" id="A0A248VWM8"/>
<keyword evidence="3" id="KW-1185">Reference proteome</keyword>
<dbReference type="KEGG" id="parb:CJU94_34910"/>